<dbReference type="InterPro" id="IPR050079">
    <property type="entry name" value="DEAD_box_RNA_helicase"/>
</dbReference>
<organism evidence="11 12">
    <name type="scientific">candidate division WWE3 bacterium</name>
    <dbReference type="NCBI Taxonomy" id="2053526"/>
    <lineage>
        <taxon>Bacteria</taxon>
        <taxon>Katanobacteria</taxon>
    </lineage>
</organism>
<keyword evidence="4" id="KW-0067">ATP-binding</keyword>
<dbReference type="InterPro" id="IPR014014">
    <property type="entry name" value="RNA_helicase_DEAD_Q_motif"/>
</dbReference>
<dbReference type="PANTHER" id="PTHR47959">
    <property type="entry name" value="ATP-DEPENDENT RNA HELICASE RHLE-RELATED"/>
    <property type="match status" value="1"/>
</dbReference>
<dbReference type="GO" id="GO:0005524">
    <property type="term" value="F:ATP binding"/>
    <property type="evidence" value="ECO:0007669"/>
    <property type="project" value="UniProtKB-KW"/>
</dbReference>
<keyword evidence="3 11" id="KW-0347">Helicase</keyword>
<dbReference type="PROSITE" id="PS51194">
    <property type="entry name" value="HELICASE_CTER"/>
    <property type="match status" value="1"/>
</dbReference>
<dbReference type="SUPFAM" id="SSF52540">
    <property type="entry name" value="P-loop containing nucleoside triphosphate hydrolases"/>
    <property type="match status" value="1"/>
</dbReference>
<dbReference type="InterPro" id="IPR001650">
    <property type="entry name" value="Helicase_C-like"/>
</dbReference>
<feature type="compositionally biased region" description="Low complexity" evidence="7">
    <location>
        <begin position="8"/>
        <end position="23"/>
    </location>
</feature>
<evidence type="ECO:0000259" key="9">
    <source>
        <dbReference type="PROSITE" id="PS51194"/>
    </source>
</evidence>
<dbReference type="EMBL" id="JAGQNX010000108">
    <property type="protein sequence ID" value="MCA9308565.1"/>
    <property type="molecule type" value="Genomic_DNA"/>
</dbReference>
<dbReference type="GO" id="GO:0003676">
    <property type="term" value="F:nucleic acid binding"/>
    <property type="evidence" value="ECO:0007669"/>
    <property type="project" value="InterPro"/>
</dbReference>
<dbReference type="Pfam" id="PF00270">
    <property type="entry name" value="DEAD"/>
    <property type="match status" value="1"/>
</dbReference>
<proteinExistence type="inferred from homology"/>
<name>A0A955ED68_UNCKA</name>
<dbReference type="InterPro" id="IPR011545">
    <property type="entry name" value="DEAD/DEAH_box_helicase_dom"/>
</dbReference>
<dbReference type="SMART" id="SM00490">
    <property type="entry name" value="HELICc"/>
    <property type="match status" value="1"/>
</dbReference>
<evidence type="ECO:0000256" key="7">
    <source>
        <dbReference type="SAM" id="MobiDB-lite"/>
    </source>
</evidence>
<feature type="domain" description="DEAD-box RNA helicase Q" evidence="10">
    <location>
        <begin position="82"/>
        <end position="110"/>
    </location>
</feature>
<dbReference type="CDD" id="cd18787">
    <property type="entry name" value="SF2_C_DEAD"/>
    <property type="match status" value="1"/>
</dbReference>
<comment type="caution">
    <text evidence="11">The sequence shown here is derived from an EMBL/GenBank/DDBJ whole genome shotgun (WGS) entry which is preliminary data.</text>
</comment>
<dbReference type="PROSITE" id="PS51192">
    <property type="entry name" value="HELICASE_ATP_BIND_1"/>
    <property type="match status" value="1"/>
</dbReference>
<feature type="domain" description="Helicase ATP-binding" evidence="8">
    <location>
        <begin position="113"/>
        <end position="282"/>
    </location>
</feature>
<dbReference type="AlphaFoldDB" id="A0A955ED68"/>
<dbReference type="GO" id="GO:0003724">
    <property type="term" value="F:RNA helicase activity"/>
    <property type="evidence" value="ECO:0007669"/>
    <property type="project" value="InterPro"/>
</dbReference>
<evidence type="ECO:0000313" key="11">
    <source>
        <dbReference type="EMBL" id="MCA9308565.1"/>
    </source>
</evidence>
<dbReference type="InterPro" id="IPR044742">
    <property type="entry name" value="DEAD/DEAH_RhlB"/>
</dbReference>
<evidence type="ECO:0000259" key="10">
    <source>
        <dbReference type="PROSITE" id="PS51195"/>
    </source>
</evidence>
<dbReference type="Proteomes" id="UP000740557">
    <property type="component" value="Unassembled WGS sequence"/>
</dbReference>
<dbReference type="PANTHER" id="PTHR47959:SF13">
    <property type="entry name" value="ATP-DEPENDENT RNA HELICASE RHLE"/>
    <property type="match status" value="1"/>
</dbReference>
<evidence type="ECO:0000256" key="6">
    <source>
        <dbReference type="PROSITE-ProRule" id="PRU00552"/>
    </source>
</evidence>
<comment type="similarity">
    <text evidence="5">Belongs to the DEAD box helicase family.</text>
</comment>
<evidence type="ECO:0000256" key="4">
    <source>
        <dbReference type="ARBA" id="ARBA00022840"/>
    </source>
</evidence>
<reference evidence="11" key="2">
    <citation type="journal article" date="2021" name="Microbiome">
        <title>Successional dynamics and alternative stable states in a saline activated sludge microbial community over 9 years.</title>
        <authorList>
            <person name="Wang Y."/>
            <person name="Ye J."/>
            <person name="Ju F."/>
            <person name="Liu L."/>
            <person name="Boyd J.A."/>
            <person name="Deng Y."/>
            <person name="Parks D.H."/>
            <person name="Jiang X."/>
            <person name="Yin X."/>
            <person name="Woodcroft B.J."/>
            <person name="Tyson G.W."/>
            <person name="Hugenholtz P."/>
            <person name="Polz M.F."/>
            <person name="Zhang T."/>
        </authorList>
    </citation>
    <scope>NUCLEOTIDE SEQUENCE</scope>
    <source>
        <strain evidence="11">HKST-UBA79</strain>
    </source>
</reference>
<feature type="domain" description="Helicase C-terminal" evidence="9">
    <location>
        <begin position="305"/>
        <end position="424"/>
    </location>
</feature>
<dbReference type="InterPro" id="IPR027417">
    <property type="entry name" value="P-loop_NTPase"/>
</dbReference>
<evidence type="ECO:0000256" key="5">
    <source>
        <dbReference type="ARBA" id="ARBA00038437"/>
    </source>
</evidence>
<dbReference type="Gene3D" id="3.40.50.300">
    <property type="entry name" value="P-loop containing nucleotide triphosphate hydrolases"/>
    <property type="match status" value="2"/>
</dbReference>
<dbReference type="Pfam" id="PF00271">
    <property type="entry name" value="Helicase_C"/>
    <property type="match status" value="1"/>
</dbReference>
<evidence type="ECO:0000256" key="1">
    <source>
        <dbReference type="ARBA" id="ARBA00022741"/>
    </source>
</evidence>
<feature type="short sequence motif" description="Q motif" evidence="6">
    <location>
        <begin position="82"/>
        <end position="110"/>
    </location>
</feature>
<dbReference type="InterPro" id="IPR014001">
    <property type="entry name" value="Helicase_ATP-bd"/>
</dbReference>
<sequence>MNDKRSYKASSSSRSTKNNSARKGNNKSSRFKKPYKKGFGSASASKAPRSGSFKRYGKKIDPQMYVYTAKPSEKQAVLDTNARYSEYNFSTRLLENIEKKGFKFPTWIQSRVIPNVMVDNDILGIASTGSGKTAAFLLPLIDKATKNRDNRVLIVAPTRELASQIKNELNAFTLRLGLSSVLVIGKASMHLQASLLKKDPEFVICTPGRLLDLSNQKAIDLSQFNNIVLDEVDQMLDMGFAPDVKDIISRLPKSRQSLFFSATLSKAARALAESLLNEPVQIEIEKQEPGRNVHQNIVKYTDPQNKEDVLVDMLKSADFRKVLIFTKTKIGADILARRLQDHGVKVGVLHGDKTQQKRSRVLELYRENKIKNLIATDVASRGIDVKDITHVINYDEPATYTDYIHRIGRTGRIGNVGYAITFVK</sequence>
<evidence type="ECO:0000313" key="12">
    <source>
        <dbReference type="Proteomes" id="UP000740557"/>
    </source>
</evidence>
<keyword evidence="1" id="KW-0547">Nucleotide-binding</keyword>
<dbReference type="SMART" id="SM00487">
    <property type="entry name" value="DEXDc"/>
    <property type="match status" value="1"/>
</dbReference>
<dbReference type="CDD" id="cd00268">
    <property type="entry name" value="DEADc"/>
    <property type="match status" value="1"/>
</dbReference>
<evidence type="ECO:0000259" key="8">
    <source>
        <dbReference type="PROSITE" id="PS51192"/>
    </source>
</evidence>
<dbReference type="GO" id="GO:0016787">
    <property type="term" value="F:hydrolase activity"/>
    <property type="evidence" value="ECO:0007669"/>
    <property type="project" value="UniProtKB-KW"/>
</dbReference>
<dbReference type="GO" id="GO:0005829">
    <property type="term" value="C:cytosol"/>
    <property type="evidence" value="ECO:0007669"/>
    <property type="project" value="TreeGrafter"/>
</dbReference>
<evidence type="ECO:0000256" key="3">
    <source>
        <dbReference type="ARBA" id="ARBA00022806"/>
    </source>
</evidence>
<protein>
    <submittedName>
        <fullName evidence="11">DEAD/DEAH box helicase</fullName>
    </submittedName>
</protein>
<gene>
    <name evidence="11" type="ORF">KC980_03560</name>
</gene>
<evidence type="ECO:0000256" key="2">
    <source>
        <dbReference type="ARBA" id="ARBA00022801"/>
    </source>
</evidence>
<dbReference type="PROSITE" id="PS51195">
    <property type="entry name" value="Q_MOTIF"/>
    <property type="match status" value="1"/>
</dbReference>
<feature type="region of interest" description="Disordered" evidence="7">
    <location>
        <begin position="1"/>
        <end position="55"/>
    </location>
</feature>
<reference evidence="11" key="1">
    <citation type="submission" date="2020-04" db="EMBL/GenBank/DDBJ databases">
        <authorList>
            <person name="Zhang T."/>
        </authorList>
    </citation>
    <scope>NUCLEOTIDE SEQUENCE</scope>
    <source>
        <strain evidence="11">HKST-UBA79</strain>
    </source>
</reference>
<accession>A0A955ED68</accession>
<keyword evidence="2" id="KW-0378">Hydrolase</keyword>